<proteinExistence type="predicted"/>
<sequence>MRRFEFTDDKSAKFWEIEQSGLDLNIRWGRIGTAGQSQTKSFADDASAGAAMLKLIKEKTGKGYAEQAATPGAVIGTAPVKAAPAEAAVDAATLQDDTASSAPAPTAATAPTAPAADQVAPWLANGEPILLDDADDTTRSRAKATRRNPQPVVMADQQATWDKVRKLIGAQLRPDFDGADPGFRAHFEAAWNGMADPVPGGTPQSDAILLALAGSQHRYGHEIIPELLVDYLVARHGLPYVIDVQLEAMQYRVHQTYSNGTDKKRTVSIVYRASSPMHSMVSEPLHDGQWRLRAHLAAAPQALYDACAAKVRDVMGTLDLESQAVLALLFPDLPDMTHGVLDQLSIKGVEPVPAMHWLQLTATDDAALAQARKIKVDSYVTFWGNASMVHTLLLEHRTDAVRWLAPGAAFDETGDVLTRIGTPDALDALARVASSSKPALARFVLAAGRWPVAATVALARHLGGNSKDGGLLLPTLIDLVRNQPALPALLQPWLEPAANALLDRVTARLAGPVDVADAADLPDVLASVPWLQAKKKTIGVLQLAALPCAPIEHWDDGEKDAILTRMTWQSNLYKDAARSPEVMVELLGFKHDKQTPGRAAALAAGLQAVAAGDASALLAAWRALLVEKKKERWFYYFLNGRAVARMAPTLGIPFWNAAASEASCTDVDVVAATWGLPALPGLLARISSAPTENLGIALHFGAVELAPIAARAYAKLKSLRGTGREWLRRFPEHAACALIAPALGKRNEARDCAAASLRYLASIGKLALIEEVASRYDLPEVLTALHAMLDESPLDRYPAKRAALPGFWKPGGWHRPLLQDGKALPDAALDALGTMMMFPTNEEVYAGLHQVKAACTPQSLADFAWDCFSGWLNASAPSKDSWALSNLGLFGQDDTARKLTPFIRAWPGEAAHARAVMGLDVLAAIGSDVALMLLNGIAQKVKFKGLQDKAREKIDQVAEARGLSPEELADRLAPDLGLDAQGSMLLDFGPRAYKVGFDESLKPYVREWQDGTPGARLPDLPKPKKTDDTAMAADAVERFKLLKKDARTIASQQVLRLELAMCARRRWSADVFAQFIAGHPLVRHLVRRLVWGVYAMPLETVGDGEDAREQVASYGGELLGCFRVAEDGDYTTADDDPFTLPEGAQIRIGLPHALELPADQAAGFGQLLADYELLQPFAQLGRDTYALGDAERSADKLLHWKDLVVPTGKILGLANIGWRRGPAQDGGCIWTFDKAVDGGRTLELTLDPGIIVGMIDEYPEQTLVDITLGHAERGGWGQNDTLSAMGTLDPIAASELIRDMERLRS</sequence>
<evidence type="ECO:0000259" key="2">
    <source>
        <dbReference type="PROSITE" id="PS51977"/>
    </source>
</evidence>
<dbReference type="EMBL" id="JACHBX010000006">
    <property type="protein sequence ID" value="MBB6136498.1"/>
    <property type="molecule type" value="Genomic_DNA"/>
</dbReference>
<accession>A0A7X0CGR6</accession>
<dbReference type="GO" id="GO:0003677">
    <property type="term" value="F:DNA binding"/>
    <property type="evidence" value="ECO:0007669"/>
    <property type="project" value="UniProtKB-KW"/>
</dbReference>
<name>A0A7X0CGR6_9BURK</name>
<dbReference type="Pfam" id="PF13569">
    <property type="entry name" value="DUF4132"/>
    <property type="match status" value="1"/>
</dbReference>
<feature type="compositionally biased region" description="Low complexity" evidence="1">
    <location>
        <begin position="93"/>
        <end position="116"/>
    </location>
</feature>
<dbReference type="InterPro" id="IPR049809">
    <property type="entry name" value="YehF/YfeS-like_WGR"/>
</dbReference>
<dbReference type="InterPro" id="IPR025406">
    <property type="entry name" value="DUF4132"/>
</dbReference>
<evidence type="ECO:0000256" key="1">
    <source>
        <dbReference type="SAM" id="MobiDB-lite"/>
    </source>
</evidence>
<protein>
    <submittedName>
        <fullName evidence="3">Putative DNA-binding WGR domain protein</fullName>
    </submittedName>
</protein>
<feature type="region of interest" description="Disordered" evidence="1">
    <location>
        <begin position="93"/>
        <end position="117"/>
    </location>
</feature>
<dbReference type="Gene3D" id="2.20.140.10">
    <property type="entry name" value="WGR domain"/>
    <property type="match status" value="1"/>
</dbReference>
<dbReference type="InterPro" id="IPR036930">
    <property type="entry name" value="WGR_dom_sf"/>
</dbReference>
<dbReference type="InterPro" id="IPR050458">
    <property type="entry name" value="LolB"/>
</dbReference>
<evidence type="ECO:0000313" key="4">
    <source>
        <dbReference type="Proteomes" id="UP000540787"/>
    </source>
</evidence>
<gene>
    <name evidence="3" type="ORF">HD842_004676</name>
</gene>
<dbReference type="RefSeq" id="WP_183558317.1">
    <property type="nucleotide sequence ID" value="NZ_JACHBX010000006.1"/>
</dbReference>
<organism evidence="3 4">
    <name type="scientific">Massilia aurea</name>
    <dbReference type="NCBI Taxonomy" id="373040"/>
    <lineage>
        <taxon>Bacteria</taxon>
        <taxon>Pseudomonadati</taxon>
        <taxon>Pseudomonadota</taxon>
        <taxon>Betaproteobacteria</taxon>
        <taxon>Burkholderiales</taxon>
        <taxon>Oxalobacteraceae</taxon>
        <taxon>Telluria group</taxon>
        <taxon>Massilia</taxon>
    </lineage>
</organism>
<dbReference type="Pfam" id="PF05406">
    <property type="entry name" value="WGR"/>
    <property type="match status" value="1"/>
</dbReference>
<evidence type="ECO:0000313" key="3">
    <source>
        <dbReference type="EMBL" id="MBB6136498.1"/>
    </source>
</evidence>
<reference evidence="3 4" key="1">
    <citation type="submission" date="2020-08" db="EMBL/GenBank/DDBJ databases">
        <title>The Agave Microbiome: Exploring the role of microbial communities in plant adaptations to desert environments.</title>
        <authorList>
            <person name="Partida-Martinez L.P."/>
        </authorList>
    </citation>
    <scope>NUCLEOTIDE SEQUENCE [LARGE SCALE GENOMIC DNA]</scope>
    <source>
        <strain evidence="3 4">AT3.2</strain>
    </source>
</reference>
<dbReference type="PANTHER" id="PTHR30634:SF13">
    <property type="entry name" value="PROTEIN YEHF"/>
    <property type="match status" value="1"/>
</dbReference>
<keyword evidence="4" id="KW-1185">Reference proteome</keyword>
<comment type="caution">
    <text evidence="3">The sequence shown here is derived from an EMBL/GenBank/DDBJ whole genome shotgun (WGS) entry which is preliminary data.</text>
</comment>
<dbReference type="PROSITE" id="PS51977">
    <property type="entry name" value="WGR"/>
    <property type="match status" value="1"/>
</dbReference>
<dbReference type="Proteomes" id="UP000540787">
    <property type="component" value="Unassembled WGS sequence"/>
</dbReference>
<dbReference type="SMART" id="SM00773">
    <property type="entry name" value="WGR"/>
    <property type="match status" value="1"/>
</dbReference>
<keyword evidence="3" id="KW-0238">DNA-binding</keyword>
<dbReference type="PANTHER" id="PTHR30634">
    <property type="entry name" value="OUTER MEMBRANE LOLAB LIPOPROTEIN INSERTION APPARATUS"/>
    <property type="match status" value="1"/>
</dbReference>
<dbReference type="InterPro" id="IPR008893">
    <property type="entry name" value="WGR_domain"/>
</dbReference>
<dbReference type="CDD" id="cd07996">
    <property type="entry name" value="WGR_MMR_like"/>
    <property type="match status" value="1"/>
</dbReference>
<dbReference type="SUPFAM" id="SSF142921">
    <property type="entry name" value="WGR domain-like"/>
    <property type="match status" value="1"/>
</dbReference>
<feature type="domain" description="WGR" evidence="2">
    <location>
        <begin position="1"/>
        <end position="78"/>
    </location>
</feature>